<accession>A0AAV4NVF7</accession>
<dbReference type="PANTHER" id="PTHR33273:SF4">
    <property type="entry name" value="ENDONUCLEASE_EXONUCLEASE_PHOSPHATASE DOMAIN-CONTAINING PROTEIN"/>
    <property type="match status" value="1"/>
</dbReference>
<dbReference type="Proteomes" id="UP001054837">
    <property type="component" value="Unassembled WGS sequence"/>
</dbReference>
<proteinExistence type="predicted"/>
<dbReference type="InterPro" id="IPR036691">
    <property type="entry name" value="Endo/exonu/phosph_ase_sf"/>
</dbReference>
<evidence type="ECO:0000313" key="3">
    <source>
        <dbReference type="Proteomes" id="UP001054837"/>
    </source>
</evidence>
<sequence>MWIEKFPDHRVLLFDDFNAKSRVWGKRNMDERGNQLLSFCNNFDLSIENSPDLLPTYDSTRGQSWIDLLITKNIELKVLDEISNSDHNLLQVTWYTENCSTSSPGNIHISNSNWLFIKKTIFHIINKQPIKINTDLNSAIESLQHEIRTKCTNNSKTTRTRKRNAVWWTWELKIKRSKTRALCRLYQKEYEEDIRKLKKAAFKKCQAEYKKLIIRTKREKFKDFINNITTKNCFGKNFQIILHKKNRAEITNRIIKEDGSLTETIQESISTILKNHFPFCPTANFSTNFSYTDPSFLEISSGELEAVVQRIKYNKASGRNSEGNLLCQPGIVQKSIKSTFKSWYFPGYLEEG</sequence>
<evidence type="ECO:0000313" key="2">
    <source>
        <dbReference type="EMBL" id="GIX87738.1"/>
    </source>
</evidence>
<reference evidence="2 3" key="1">
    <citation type="submission" date="2021-06" db="EMBL/GenBank/DDBJ databases">
        <title>Caerostris darwini draft genome.</title>
        <authorList>
            <person name="Kono N."/>
            <person name="Arakawa K."/>
        </authorList>
    </citation>
    <scope>NUCLEOTIDE SEQUENCE [LARGE SCALE GENOMIC DNA]</scope>
</reference>
<dbReference type="AlphaFoldDB" id="A0AAV4NVF7"/>
<name>A0AAV4NVF7_9ARAC</name>
<dbReference type="PANTHER" id="PTHR33273">
    <property type="entry name" value="DOMAIN-CONTAINING PROTEIN, PUTATIVE-RELATED"/>
    <property type="match status" value="1"/>
</dbReference>
<dbReference type="InterPro" id="IPR005135">
    <property type="entry name" value="Endo/exonuclease/phosphatase"/>
</dbReference>
<dbReference type="Gene3D" id="3.60.10.10">
    <property type="entry name" value="Endonuclease/exonuclease/phosphatase"/>
    <property type="match status" value="1"/>
</dbReference>
<organism evidence="2 3">
    <name type="scientific">Caerostris darwini</name>
    <dbReference type="NCBI Taxonomy" id="1538125"/>
    <lineage>
        <taxon>Eukaryota</taxon>
        <taxon>Metazoa</taxon>
        <taxon>Ecdysozoa</taxon>
        <taxon>Arthropoda</taxon>
        <taxon>Chelicerata</taxon>
        <taxon>Arachnida</taxon>
        <taxon>Araneae</taxon>
        <taxon>Araneomorphae</taxon>
        <taxon>Entelegynae</taxon>
        <taxon>Araneoidea</taxon>
        <taxon>Araneidae</taxon>
        <taxon>Caerostris</taxon>
    </lineage>
</organism>
<feature type="domain" description="Endonuclease/exonuclease/phosphatase" evidence="1">
    <location>
        <begin position="6"/>
        <end position="89"/>
    </location>
</feature>
<dbReference type="SUPFAM" id="SSF56219">
    <property type="entry name" value="DNase I-like"/>
    <property type="match status" value="1"/>
</dbReference>
<protein>
    <recommendedName>
        <fullName evidence="1">Endonuclease/exonuclease/phosphatase domain-containing protein</fullName>
    </recommendedName>
</protein>
<keyword evidence="3" id="KW-1185">Reference proteome</keyword>
<dbReference type="EMBL" id="BPLQ01002024">
    <property type="protein sequence ID" value="GIX87738.1"/>
    <property type="molecule type" value="Genomic_DNA"/>
</dbReference>
<dbReference type="GO" id="GO:0003824">
    <property type="term" value="F:catalytic activity"/>
    <property type="evidence" value="ECO:0007669"/>
    <property type="project" value="InterPro"/>
</dbReference>
<gene>
    <name evidence="2" type="primary">DI617_08965</name>
    <name evidence="2" type="ORF">CDAR_617181</name>
</gene>
<comment type="caution">
    <text evidence="2">The sequence shown here is derived from an EMBL/GenBank/DDBJ whole genome shotgun (WGS) entry which is preliminary data.</text>
</comment>
<dbReference type="Pfam" id="PF14529">
    <property type="entry name" value="Exo_endo_phos_2"/>
    <property type="match status" value="1"/>
</dbReference>
<evidence type="ECO:0000259" key="1">
    <source>
        <dbReference type="Pfam" id="PF14529"/>
    </source>
</evidence>